<dbReference type="RefSeq" id="WP_379745552.1">
    <property type="nucleotide sequence ID" value="NZ_JBHSVN010000001.1"/>
</dbReference>
<feature type="domain" description="DUF7122" evidence="2">
    <location>
        <begin position="15"/>
        <end position="91"/>
    </location>
</feature>
<protein>
    <recommendedName>
        <fullName evidence="2">DUF7122 domain-containing protein</fullName>
    </recommendedName>
</protein>
<dbReference type="InterPro" id="IPR055546">
    <property type="entry name" value="DUF7122"/>
</dbReference>
<name>A0ABD5V1Z2_9EURY</name>
<dbReference type="EMBL" id="JBHSXL010000009">
    <property type="protein sequence ID" value="MFC6893577.1"/>
    <property type="molecule type" value="Genomic_DNA"/>
</dbReference>
<proteinExistence type="predicted"/>
<feature type="region of interest" description="Disordered" evidence="1">
    <location>
        <begin position="1"/>
        <end position="41"/>
    </location>
</feature>
<dbReference type="Proteomes" id="UP001596296">
    <property type="component" value="Unassembled WGS sequence"/>
</dbReference>
<sequence length="185" mass="20583">MSQDGGDGAGGDASDAPPTNDGQRFDRLPATDDDRDVPGRPTREEVLEWWETRFGVDPAVFEPYDFYEKGAGKIWVYAGEATNPARIEALGMTLLRTRQEHWKPTTRTASRFGRHASRNVIDLEPEEATSFLAGEDQPVERWDGDWGYLIATHEIAGDAEPIGVGLYLHGELRSRVPKGSRRDLA</sequence>
<feature type="compositionally biased region" description="Gly residues" evidence="1">
    <location>
        <begin position="1"/>
        <end position="11"/>
    </location>
</feature>
<evidence type="ECO:0000313" key="3">
    <source>
        <dbReference type="EMBL" id="MFC6893577.1"/>
    </source>
</evidence>
<evidence type="ECO:0000313" key="4">
    <source>
        <dbReference type="Proteomes" id="UP001596296"/>
    </source>
</evidence>
<gene>
    <name evidence="3" type="ORF">ACFQE9_13310</name>
</gene>
<comment type="caution">
    <text evidence="3">The sequence shown here is derived from an EMBL/GenBank/DDBJ whole genome shotgun (WGS) entry which is preliminary data.</text>
</comment>
<accession>A0ABD5V1Z2</accession>
<organism evidence="3 4">
    <name type="scientific">Halopenitus salinus</name>
    <dbReference type="NCBI Taxonomy" id="1198295"/>
    <lineage>
        <taxon>Archaea</taxon>
        <taxon>Methanobacteriati</taxon>
        <taxon>Methanobacteriota</taxon>
        <taxon>Stenosarchaea group</taxon>
        <taxon>Halobacteria</taxon>
        <taxon>Halobacteriales</taxon>
        <taxon>Haloferacaceae</taxon>
        <taxon>Halopenitus</taxon>
    </lineage>
</organism>
<dbReference type="Pfam" id="PF23437">
    <property type="entry name" value="DUF7122"/>
    <property type="match status" value="1"/>
</dbReference>
<feature type="compositionally biased region" description="Basic and acidic residues" evidence="1">
    <location>
        <begin position="23"/>
        <end position="41"/>
    </location>
</feature>
<dbReference type="AlphaFoldDB" id="A0ABD5V1Z2"/>
<keyword evidence="4" id="KW-1185">Reference proteome</keyword>
<evidence type="ECO:0000256" key="1">
    <source>
        <dbReference type="SAM" id="MobiDB-lite"/>
    </source>
</evidence>
<reference evidence="3 4" key="1">
    <citation type="journal article" date="2019" name="Int. J. Syst. Evol. Microbiol.">
        <title>The Global Catalogue of Microorganisms (GCM) 10K type strain sequencing project: providing services to taxonomists for standard genome sequencing and annotation.</title>
        <authorList>
            <consortium name="The Broad Institute Genomics Platform"/>
            <consortium name="The Broad Institute Genome Sequencing Center for Infectious Disease"/>
            <person name="Wu L."/>
            <person name="Ma J."/>
        </authorList>
    </citation>
    <scope>NUCLEOTIDE SEQUENCE [LARGE SCALE GENOMIC DNA]</scope>
    <source>
        <strain evidence="3 4">SKJ47</strain>
    </source>
</reference>
<evidence type="ECO:0000259" key="2">
    <source>
        <dbReference type="Pfam" id="PF23437"/>
    </source>
</evidence>